<evidence type="ECO:0000313" key="4">
    <source>
        <dbReference type="Proteomes" id="UP001159042"/>
    </source>
</evidence>
<evidence type="ECO:0000256" key="1">
    <source>
        <dbReference type="ARBA" id="ARBA00010800"/>
    </source>
</evidence>
<dbReference type="GO" id="GO:0033204">
    <property type="term" value="F:ribonuclease P RNA binding"/>
    <property type="evidence" value="ECO:0007669"/>
    <property type="project" value="TreeGrafter"/>
</dbReference>
<keyword evidence="2" id="KW-0819">tRNA processing</keyword>
<dbReference type="PANTHER" id="PTHR15441:SF1">
    <property type="entry name" value="RIBONUCLEASE P PROTEIN SUBUNIT P14"/>
    <property type="match status" value="1"/>
</dbReference>
<dbReference type="GO" id="GO:0001682">
    <property type="term" value="P:tRNA 5'-leader removal"/>
    <property type="evidence" value="ECO:0007669"/>
    <property type="project" value="InterPro"/>
</dbReference>
<protein>
    <submittedName>
        <fullName evidence="3">Uncharacterized protein</fullName>
    </submittedName>
</protein>
<name>A0AAV8WCU7_9CUCU</name>
<gene>
    <name evidence="3" type="ORF">NQ315_006807</name>
</gene>
<accession>A0AAV8WCU7</accession>
<sequence>MSKYYYLDVSLDFAEPYETEITGVYFKKNIVSAVNQLFGEVAAAVNIDILKYNSANRRAVLRVPKTHYIKLRSSLTLCGKFEGHPCAYTVHKATPLLLALQGDSRDYTY</sequence>
<dbReference type="Pfam" id="PF01900">
    <property type="entry name" value="RNase_P_Rpp14"/>
    <property type="match status" value="1"/>
</dbReference>
<dbReference type="InterPro" id="IPR038085">
    <property type="entry name" value="Rnp2-like_sf"/>
</dbReference>
<proteinExistence type="inferred from homology"/>
<dbReference type="AlphaFoldDB" id="A0AAV8WCU7"/>
<comment type="caution">
    <text evidence="3">The sequence shown here is derived from an EMBL/GenBank/DDBJ whole genome shotgun (WGS) entry which is preliminary data.</text>
</comment>
<dbReference type="Gene3D" id="3.30.70.3250">
    <property type="entry name" value="Ribonuclease P, Pop5 subunit"/>
    <property type="match status" value="1"/>
</dbReference>
<comment type="similarity">
    <text evidence="1">Belongs to the eukaryotic/archaeal RNase P protein component 2 family.</text>
</comment>
<dbReference type="GO" id="GO:0030681">
    <property type="term" value="C:multimeric ribonuclease P complex"/>
    <property type="evidence" value="ECO:0007669"/>
    <property type="project" value="TreeGrafter"/>
</dbReference>
<dbReference type="EMBL" id="JANEYG010000003">
    <property type="protein sequence ID" value="KAJ8924030.1"/>
    <property type="molecule type" value="Genomic_DNA"/>
</dbReference>
<organism evidence="3 4">
    <name type="scientific">Exocentrus adspersus</name>
    <dbReference type="NCBI Taxonomy" id="1586481"/>
    <lineage>
        <taxon>Eukaryota</taxon>
        <taxon>Metazoa</taxon>
        <taxon>Ecdysozoa</taxon>
        <taxon>Arthropoda</taxon>
        <taxon>Hexapoda</taxon>
        <taxon>Insecta</taxon>
        <taxon>Pterygota</taxon>
        <taxon>Neoptera</taxon>
        <taxon>Endopterygota</taxon>
        <taxon>Coleoptera</taxon>
        <taxon>Polyphaga</taxon>
        <taxon>Cucujiformia</taxon>
        <taxon>Chrysomeloidea</taxon>
        <taxon>Cerambycidae</taxon>
        <taxon>Lamiinae</taxon>
        <taxon>Acanthocinini</taxon>
        <taxon>Exocentrus</taxon>
    </lineage>
</organism>
<dbReference type="InterPro" id="IPR002759">
    <property type="entry name" value="Pop5/Rpp14/Rnp2-like"/>
</dbReference>
<evidence type="ECO:0000313" key="3">
    <source>
        <dbReference type="EMBL" id="KAJ8924030.1"/>
    </source>
</evidence>
<dbReference type="SUPFAM" id="SSF160350">
    <property type="entry name" value="Rnp2-like"/>
    <property type="match status" value="1"/>
</dbReference>
<evidence type="ECO:0000256" key="2">
    <source>
        <dbReference type="ARBA" id="ARBA00022694"/>
    </source>
</evidence>
<reference evidence="3 4" key="1">
    <citation type="journal article" date="2023" name="Insect Mol. Biol.">
        <title>Genome sequencing provides insights into the evolution of gene families encoding plant cell wall-degrading enzymes in longhorned beetles.</title>
        <authorList>
            <person name="Shin N.R."/>
            <person name="Okamura Y."/>
            <person name="Kirsch R."/>
            <person name="Pauchet Y."/>
        </authorList>
    </citation>
    <scope>NUCLEOTIDE SEQUENCE [LARGE SCALE GENOMIC DNA]</scope>
    <source>
        <strain evidence="3">EAD_L_NR</strain>
    </source>
</reference>
<keyword evidence="4" id="KW-1185">Reference proteome</keyword>
<dbReference type="GO" id="GO:0005730">
    <property type="term" value="C:nucleolus"/>
    <property type="evidence" value="ECO:0007669"/>
    <property type="project" value="TreeGrafter"/>
</dbReference>
<dbReference type="Proteomes" id="UP001159042">
    <property type="component" value="Unassembled WGS sequence"/>
</dbReference>
<dbReference type="PANTHER" id="PTHR15441">
    <property type="entry name" value="RIBONUCLEASE P PROTEIN SUBUNIT P14"/>
    <property type="match status" value="1"/>
</dbReference>